<feature type="transmembrane region" description="Helical" evidence="8">
    <location>
        <begin position="326"/>
        <end position="345"/>
    </location>
</feature>
<dbReference type="InterPro" id="IPR011701">
    <property type="entry name" value="MFS"/>
</dbReference>
<protein>
    <recommendedName>
        <fullName evidence="9">Major facilitator superfamily (MFS) profile domain-containing protein</fullName>
    </recommendedName>
</protein>
<organism evidence="10 11">
    <name type="scientific">Sphaerobolus stellatus (strain SS14)</name>
    <dbReference type="NCBI Taxonomy" id="990650"/>
    <lineage>
        <taxon>Eukaryota</taxon>
        <taxon>Fungi</taxon>
        <taxon>Dikarya</taxon>
        <taxon>Basidiomycota</taxon>
        <taxon>Agaricomycotina</taxon>
        <taxon>Agaricomycetes</taxon>
        <taxon>Phallomycetidae</taxon>
        <taxon>Geastrales</taxon>
        <taxon>Sphaerobolaceae</taxon>
        <taxon>Sphaerobolus</taxon>
    </lineage>
</organism>
<dbReference type="Proteomes" id="UP000054279">
    <property type="component" value="Unassembled WGS sequence"/>
</dbReference>
<dbReference type="PROSITE" id="PS50850">
    <property type="entry name" value="MFS"/>
    <property type="match status" value="1"/>
</dbReference>
<evidence type="ECO:0000256" key="7">
    <source>
        <dbReference type="SAM" id="MobiDB-lite"/>
    </source>
</evidence>
<dbReference type="InterPro" id="IPR020846">
    <property type="entry name" value="MFS_dom"/>
</dbReference>
<evidence type="ECO:0000256" key="6">
    <source>
        <dbReference type="ARBA" id="ARBA00023136"/>
    </source>
</evidence>
<dbReference type="GO" id="GO:0022857">
    <property type="term" value="F:transmembrane transporter activity"/>
    <property type="evidence" value="ECO:0007669"/>
    <property type="project" value="InterPro"/>
</dbReference>
<feature type="transmembrane region" description="Helical" evidence="8">
    <location>
        <begin position="233"/>
        <end position="254"/>
    </location>
</feature>
<feature type="transmembrane region" description="Helical" evidence="8">
    <location>
        <begin position="207"/>
        <end position="227"/>
    </location>
</feature>
<evidence type="ECO:0000256" key="4">
    <source>
        <dbReference type="ARBA" id="ARBA00022692"/>
    </source>
</evidence>
<gene>
    <name evidence="10" type="ORF">M422DRAFT_232201</name>
</gene>
<dbReference type="Pfam" id="PF07690">
    <property type="entry name" value="MFS_1"/>
    <property type="match status" value="1"/>
</dbReference>
<dbReference type="AlphaFoldDB" id="A0A0C9VHH3"/>
<reference evidence="10 11" key="1">
    <citation type="submission" date="2014-06" db="EMBL/GenBank/DDBJ databases">
        <title>Evolutionary Origins and Diversification of the Mycorrhizal Mutualists.</title>
        <authorList>
            <consortium name="DOE Joint Genome Institute"/>
            <consortium name="Mycorrhizal Genomics Consortium"/>
            <person name="Kohler A."/>
            <person name="Kuo A."/>
            <person name="Nagy L.G."/>
            <person name="Floudas D."/>
            <person name="Copeland A."/>
            <person name="Barry K.W."/>
            <person name="Cichocki N."/>
            <person name="Veneault-Fourrey C."/>
            <person name="LaButti K."/>
            <person name="Lindquist E.A."/>
            <person name="Lipzen A."/>
            <person name="Lundell T."/>
            <person name="Morin E."/>
            <person name="Murat C."/>
            <person name="Riley R."/>
            <person name="Ohm R."/>
            <person name="Sun H."/>
            <person name="Tunlid A."/>
            <person name="Henrissat B."/>
            <person name="Grigoriev I.V."/>
            <person name="Hibbett D.S."/>
            <person name="Martin F."/>
        </authorList>
    </citation>
    <scope>NUCLEOTIDE SEQUENCE [LARGE SCALE GENOMIC DNA]</scope>
    <source>
        <strain evidence="10 11">SS14</strain>
    </source>
</reference>
<feature type="transmembrane region" description="Helical" evidence="8">
    <location>
        <begin position="442"/>
        <end position="461"/>
    </location>
</feature>
<keyword evidence="11" id="KW-1185">Reference proteome</keyword>
<evidence type="ECO:0000256" key="5">
    <source>
        <dbReference type="ARBA" id="ARBA00022989"/>
    </source>
</evidence>
<evidence type="ECO:0000313" key="10">
    <source>
        <dbReference type="EMBL" id="KIJ36995.1"/>
    </source>
</evidence>
<dbReference type="HOGENOM" id="CLU_021993_6_0_1"/>
<feature type="transmembrane region" description="Helical" evidence="8">
    <location>
        <begin position="81"/>
        <end position="97"/>
    </location>
</feature>
<keyword evidence="4 8" id="KW-0812">Transmembrane</keyword>
<dbReference type="PANTHER" id="PTHR23514">
    <property type="entry name" value="BYPASS OF STOP CODON PROTEIN 6"/>
    <property type="match status" value="1"/>
</dbReference>
<comment type="similarity">
    <text evidence="2">Belongs to the major facilitator superfamily.</text>
</comment>
<feature type="transmembrane region" description="Helical" evidence="8">
    <location>
        <begin position="378"/>
        <end position="396"/>
    </location>
</feature>
<evidence type="ECO:0000259" key="9">
    <source>
        <dbReference type="PROSITE" id="PS50850"/>
    </source>
</evidence>
<feature type="transmembrane region" description="Helical" evidence="8">
    <location>
        <begin position="354"/>
        <end position="372"/>
    </location>
</feature>
<sequence length="469" mass="51364">MVKQEEPVSLHIRPVKLQYLPPSYHSSIQRLSDVELSVINEQKTSDIVSKTQEGDGDDEIQTKTEEILPNSSTRNSKPPHVYLQLAVVFYTVFLLGFQDGTLGPLIPVIQRVYHVDFKIVSLNYVFGCIGLVAGALINIQIGQRVGFGKMILAGAILQMIGYCILAPAPPFPVLLLGQTIVGLGEALQNIQSNTFVAAFGSSTKLGLFHGIYGIGALIAPLIATQFAQMPRWSFHWLVGVALAAINVVLLASVFRLRDRNELIEEPTLVTNGEQNKKVKWKEVLSLRSVNTLAFFIFVYCGVEFTLGAWVVTFIIDQRHGSANSGYISSGFFAGLMVGRFSLIWVNNKIGTRKVMFLYAFLALGLEFTIWFIPNLIGNAASISLIGLFMGPMFPLIMGHAQKIIPTRLLSGSISWICGLGTVGVSSLPFVEGAIANKFGIGSLQPFLVVMMCILIGLWATVPNVKRRSE</sequence>
<evidence type="ECO:0000256" key="2">
    <source>
        <dbReference type="ARBA" id="ARBA00008335"/>
    </source>
</evidence>
<comment type="subcellular location">
    <subcellularLocation>
        <location evidence="1">Endomembrane system</location>
        <topology evidence="1">Multi-pass membrane protein</topology>
    </subcellularLocation>
</comment>
<evidence type="ECO:0000313" key="11">
    <source>
        <dbReference type="Proteomes" id="UP000054279"/>
    </source>
</evidence>
<dbReference type="EMBL" id="KN837173">
    <property type="protein sequence ID" value="KIJ36995.1"/>
    <property type="molecule type" value="Genomic_DNA"/>
</dbReference>
<accession>A0A0C9VHH3</accession>
<dbReference type="InterPro" id="IPR036259">
    <property type="entry name" value="MFS_trans_sf"/>
</dbReference>
<feature type="region of interest" description="Disordered" evidence="7">
    <location>
        <begin position="47"/>
        <end position="74"/>
    </location>
</feature>
<evidence type="ECO:0000256" key="3">
    <source>
        <dbReference type="ARBA" id="ARBA00022448"/>
    </source>
</evidence>
<evidence type="ECO:0000256" key="1">
    <source>
        <dbReference type="ARBA" id="ARBA00004127"/>
    </source>
</evidence>
<dbReference type="OrthoDB" id="413079at2759"/>
<feature type="transmembrane region" description="Helical" evidence="8">
    <location>
        <begin position="117"/>
        <end position="139"/>
    </location>
</feature>
<dbReference type="GO" id="GO:0012505">
    <property type="term" value="C:endomembrane system"/>
    <property type="evidence" value="ECO:0007669"/>
    <property type="project" value="UniProtKB-SubCell"/>
</dbReference>
<dbReference type="SUPFAM" id="SSF103473">
    <property type="entry name" value="MFS general substrate transporter"/>
    <property type="match status" value="1"/>
</dbReference>
<keyword evidence="6 8" id="KW-0472">Membrane</keyword>
<feature type="transmembrane region" description="Helical" evidence="8">
    <location>
        <begin position="408"/>
        <end position="430"/>
    </location>
</feature>
<feature type="transmembrane region" description="Helical" evidence="8">
    <location>
        <begin position="289"/>
        <end position="314"/>
    </location>
</feature>
<keyword evidence="5 8" id="KW-1133">Transmembrane helix</keyword>
<proteinExistence type="inferred from homology"/>
<dbReference type="FunFam" id="1.20.1250.20:FF:000286">
    <property type="entry name" value="MFS efflux transporter"/>
    <property type="match status" value="1"/>
</dbReference>
<dbReference type="PANTHER" id="PTHR23514:SF3">
    <property type="entry name" value="BYPASS OF STOP CODON PROTEIN 6"/>
    <property type="match status" value="1"/>
</dbReference>
<evidence type="ECO:0000256" key="8">
    <source>
        <dbReference type="SAM" id="Phobius"/>
    </source>
</evidence>
<name>A0A0C9VHH3_SPHS4</name>
<dbReference type="InterPro" id="IPR051788">
    <property type="entry name" value="MFS_Transporter"/>
</dbReference>
<keyword evidence="3" id="KW-0813">Transport</keyword>
<feature type="domain" description="Major facilitator superfamily (MFS) profile" evidence="9">
    <location>
        <begin position="84"/>
        <end position="468"/>
    </location>
</feature>
<dbReference type="GO" id="GO:0016020">
    <property type="term" value="C:membrane"/>
    <property type="evidence" value="ECO:0007669"/>
    <property type="project" value="TreeGrafter"/>
</dbReference>
<dbReference type="Gene3D" id="1.20.1250.20">
    <property type="entry name" value="MFS general substrate transporter like domains"/>
    <property type="match status" value="2"/>
</dbReference>